<evidence type="ECO:0000256" key="6">
    <source>
        <dbReference type="SAM" id="Phobius"/>
    </source>
</evidence>
<gene>
    <name evidence="7" type="ORF">NX778_20495</name>
</gene>
<feature type="transmembrane region" description="Helical" evidence="6">
    <location>
        <begin position="245"/>
        <end position="273"/>
    </location>
</feature>
<keyword evidence="8" id="KW-1185">Reference proteome</keyword>
<dbReference type="EMBL" id="JANUGU010000008">
    <property type="protein sequence ID" value="MCS0660459.1"/>
    <property type="molecule type" value="Genomic_DNA"/>
</dbReference>
<feature type="transmembrane region" description="Helical" evidence="6">
    <location>
        <begin position="312"/>
        <end position="345"/>
    </location>
</feature>
<dbReference type="PANTHER" id="PTHR21716">
    <property type="entry name" value="TRANSMEMBRANE PROTEIN"/>
    <property type="match status" value="1"/>
</dbReference>
<accession>A0ABT2D2K1</accession>
<feature type="transmembrane region" description="Helical" evidence="6">
    <location>
        <begin position="16"/>
        <end position="46"/>
    </location>
</feature>
<comment type="caution">
    <text evidence="7">The sequence shown here is derived from an EMBL/GenBank/DDBJ whole genome shotgun (WGS) entry which is preliminary data.</text>
</comment>
<keyword evidence="5 6" id="KW-0472">Membrane</keyword>
<evidence type="ECO:0000256" key="4">
    <source>
        <dbReference type="ARBA" id="ARBA00022989"/>
    </source>
</evidence>
<evidence type="ECO:0000313" key="7">
    <source>
        <dbReference type="EMBL" id="MCS0660459.1"/>
    </source>
</evidence>
<dbReference type="Pfam" id="PF01594">
    <property type="entry name" value="AI-2E_transport"/>
    <property type="match status" value="1"/>
</dbReference>
<keyword evidence="4 6" id="KW-1133">Transmembrane helix</keyword>
<feature type="transmembrane region" description="Helical" evidence="6">
    <location>
        <begin position="161"/>
        <end position="180"/>
    </location>
</feature>
<protein>
    <submittedName>
        <fullName evidence="7">AI-2E family transporter</fullName>
    </submittedName>
</protein>
<feature type="transmembrane region" description="Helical" evidence="6">
    <location>
        <begin position="220"/>
        <end position="239"/>
    </location>
</feature>
<evidence type="ECO:0000313" key="8">
    <source>
        <dbReference type="Proteomes" id="UP001204621"/>
    </source>
</evidence>
<dbReference type="Proteomes" id="UP001204621">
    <property type="component" value="Unassembled WGS sequence"/>
</dbReference>
<feature type="transmembrane region" description="Helical" evidence="6">
    <location>
        <begin position="280"/>
        <end position="300"/>
    </location>
</feature>
<proteinExistence type="inferred from homology"/>
<name>A0ABT2D2K1_9BURK</name>
<organism evidence="7 8">
    <name type="scientific">Massilia terrae</name>
    <dbReference type="NCBI Taxonomy" id="1811224"/>
    <lineage>
        <taxon>Bacteria</taxon>
        <taxon>Pseudomonadati</taxon>
        <taxon>Pseudomonadota</taxon>
        <taxon>Betaproteobacteria</taxon>
        <taxon>Burkholderiales</taxon>
        <taxon>Oxalobacteraceae</taxon>
        <taxon>Telluria group</taxon>
        <taxon>Massilia</taxon>
    </lineage>
</organism>
<sequence length="360" mass="38632">MPFFLTPEQKQATFWWLLWLAFAALLYLLGPVLTPFIAAAILAYVLNGPVDRLCRLRIRRWPVPRALAVLLVMLLFAALFGALALTVVPVLDKEIPLLVAQLPAFLVKLDALLSPRLAQLGIHVRLDGGGIKDLLTQQVAGGGDALWGQLLAGARIGGSALLGWAATLALVPVVLFYLLLDWHALLAQVQGAIPRRWVGATTGMAREVDALLGQYLRGQLLVMFVLAVYYSAALAGAGFDVALPVGILTGLLVFIPYLGFGLGLALALIAAVLQFNGLTGLAYVAVIYGAGQVLEGFFLTPRLVGERIGMNPLAVIFALLAFGQLFGFAGVLLALPASAVLMVAFRHLRRHYLRSTFYNA</sequence>
<dbReference type="PANTHER" id="PTHR21716:SF64">
    <property type="entry name" value="AI-2 TRANSPORT PROTEIN TQSA"/>
    <property type="match status" value="1"/>
</dbReference>
<evidence type="ECO:0000256" key="5">
    <source>
        <dbReference type="ARBA" id="ARBA00023136"/>
    </source>
</evidence>
<evidence type="ECO:0000256" key="2">
    <source>
        <dbReference type="ARBA" id="ARBA00009773"/>
    </source>
</evidence>
<dbReference type="InterPro" id="IPR002549">
    <property type="entry name" value="AI-2E-like"/>
</dbReference>
<feature type="transmembrane region" description="Helical" evidence="6">
    <location>
        <begin position="67"/>
        <end position="91"/>
    </location>
</feature>
<comment type="similarity">
    <text evidence="2">Belongs to the autoinducer-2 exporter (AI-2E) (TC 2.A.86) family.</text>
</comment>
<comment type="subcellular location">
    <subcellularLocation>
        <location evidence="1">Membrane</location>
        <topology evidence="1">Multi-pass membrane protein</topology>
    </subcellularLocation>
</comment>
<evidence type="ECO:0000256" key="3">
    <source>
        <dbReference type="ARBA" id="ARBA00022692"/>
    </source>
</evidence>
<keyword evidence="3 6" id="KW-0812">Transmembrane</keyword>
<reference evidence="7 8" key="1">
    <citation type="submission" date="2022-08" db="EMBL/GenBank/DDBJ databases">
        <title>Reclassification of Massilia species as members of the genera Telluria, Duganella, Pseudoduganella, Mokoshia gen. nov. and Zemynaea gen. nov. using orthogonal and non-orthogonal genome-based approaches.</title>
        <authorList>
            <person name="Bowman J.P."/>
        </authorList>
    </citation>
    <scope>NUCLEOTIDE SEQUENCE [LARGE SCALE GENOMIC DNA]</scope>
    <source>
        <strain evidence="7 8">JCM 31606</strain>
    </source>
</reference>
<evidence type="ECO:0000256" key="1">
    <source>
        <dbReference type="ARBA" id="ARBA00004141"/>
    </source>
</evidence>
<dbReference type="RefSeq" id="WP_258813646.1">
    <property type="nucleotide sequence ID" value="NZ_JANUGU010000008.1"/>
</dbReference>